<name>A0A835W4M8_CHLIN</name>
<organism evidence="1 2">
    <name type="scientific">Chlamydomonas incerta</name>
    <dbReference type="NCBI Taxonomy" id="51695"/>
    <lineage>
        <taxon>Eukaryota</taxon>
        <taxon>Viridiplantae</taxon>
        <taxon>Chlorophyta</taxon>
        <taxon>core chlorophytes</taxon>
        <taxon>Chlorophyceae</taxon>
        <taxon>CS clade</taxon>
        <taxon>Chlamydomonadales</taxon>
        <taxon>Chlamydomonadaceae</taxon>
        <taxon>Chlamydomonas</taxon>
    </lineage>
</organism>
<comment type="caution">
    <text evidence="1">The sequence shown here is derived from an EMBL/GenBank/DDBJ whole genome shotgun (WGS) entry which is preliminary data.</text>
</comment>
<protein>
    <submittedName>
        <fullName evidence="1">Uncharacterized protein</fullName>
    </submittedName>
</protein>
<accession>A0A835W4M8</accession>
<evidence type="ECO:0000313" key="2">
    <source>
        <dbReference type="Proteomes" id="UP000650467"/>
    </source>
</evidence>
<dbReference type="Proteomes" id="UP000650467">
    <property type="component" value="Unassembled WGS sequence"/>
</dbReference>
<dbReference type="AlphaFoldDB" id="A0A835W4M8"/>
<reference evidence="1" key="1">
    <citation type="journal article" date="2020" name="bioRxiv">
        <title>Comparative genomics of Chlamydomonas.</title>
        <authorList>
            <person name="Craig R.J."/>
            <person name="Hasan A.R."/>
            <person name="Ness R.W."/>
            <person name="Keightley P.D."/>
        </authorList>
    </citation>
    <scope>NUCLEOTIDE SEQUENCE</scope>
    <source>
        <strain evidence="1">SAG 7.73</strain>
    </source>
</reference>
<proteinExistence type="predicted"/>
<evidence type="ECO:0000313" key="1">
    <source>
        <dbReference type="EMBL" id="KAG2439210.1"/>
    </source>
</evidence>
<dbReference type="OrthoDB" id="541156at2759"/>
<dbReference type="EMBL" id="JAEHOC010000008">
    <property type="protein sequence ID" value="KAG2439210.1"/>
    <property type="molecule type" value="Genomic_DNA"/>
</dbReference>
<dbReference type="Gene3D" id="1.20.58.130">
    <property type="match status" value="1"/>
</dbReference>
<sequence length="108" mass="11683">MTASQRLYTELAASAAEAASSWSRPLNAKEIIGTVSTVGTVLVLVSQWATGVQLDAFKESMRAELKTELGAVRNDVKGELGAMRNDLKTELGAMRNDLKMQLSALKRD</sequence>
<keyword evidence="2" id="KW-1185">Reference proteome</keyword>
<gene>
    <name evidence="1" type="ORF">HXX76_004572</name>
</gene>